<proteinExistence type="predicted"/>
<accession>K2FZ39</accession>
<sequence length="966" mass="113812">MSYSKKHINNIIAANNDNRLAIFVGAGASKSSENFMIKIPTWMELIGNLKSDLELSKEENDYLKIAQLYYLEFGEFIYYEKLKSFFPNNIEPSLIHKLIFDINPQCVITTNWDNILEKTIESNAFIYDVVSSDEDLIKSTLQKKLIKMHGDFKNHNIVLKEDDYLSYKYNFPIIENFIKSIISTHSVLFIGYSYNDVNLKQIMKWLQNHSKFSPPRYLISFHESITQEKYLKNHNITVLTLKDEDENFKKLDIYSKKLATFLNLIVNPKKALIHINENDEIVEYIYNKLRILHNFEGLLLEQIRISLTNCGFIYTDNSILLEFYSDIMTTDFNVEERVIHGKFINLLKSYDLDVYKHKDIEKILSILIKANIDGIVISNEIDSGSKEYIDLRKHIVNQHIKGIVEACLNFEFSDGEKNYDIKELSNLAYQNYQIQNYENAYNILEEIIALCLKQRNYTQLFLTMFNRNLILKYLKFNFTTKDREKYLNTNEYDLKERLDNLPRDLQKALEPIYSFLNFDFFYRQAFNVSQELERNEDEKRIIENGGIVYNNNITESASKHRNLILFVLHNNIMIEDYLEYKTINKNFIKISILKQSQSNNIKINKLELYSCIKYFESKELKILFKDYCLKDSKRILLSNDDIDWLAKTVVINLGNLFINSKELFSKNENFLSNAIFLLSLVDIEKDILDKVVAMFLKIISEAKNTIAIYDSINQFLGIQHNLFKTNIDVDVLLNLIEIIVNKFIYKKYNIYDFEAITSNTINNIYAYAREKNAIFNNDGLVTRLLIEVKDLTHKKKLRISQSLLLKLYDISNENIQKNIREYVLSIDTQHNYKDGENLVFELLLFIRGIKDIDDNTTNGITEYLEEFNGIEKFSSIIYSLNDQFKYLVEIKENANFIKLMEKTKEIISNHEKNSLLFNFYWYIAALSITKNIFNCKIGLHTHDIADHHAIDLMQREGIYLFISIKN</sequence>
<organism evidence="2">
    <name type="scientific">uncultured bacterium</name>
    <name type="common">gcode 4</name>
    <dbReference type="NCBI Taxonomy" id="1234023"/>
    <lineage>
        <taxon>Bacteria</taxon>
        <taxon>environmental samples</taxon>
    </lineage>
</organism>
<dbReference type="PROSITE" id="PS50177">
    <property type="entry name" value="NTF2_DOMAIN"/>
    <property type="match status" value="1"/>
</dbReference>
<evidence type="ECO:0000313" key="2">
    <source>
        <dbReference type="EMBL" id="EKE27157.1"/>
    </source>
</evidence>
<dbReference type="SUPFAM" id="SSF52467">
    <property type="entry name" value="DHS-like NAD/FAD-binding domain"/>
    <property type="match status" value="1"/>
</dbReference>
<gene>
    <name evidence="2" type="ORF">ACD_4C00018G0001</name>
</gene>
<dbReference type="AlphaFoldDB" id="K2FZ39"/>
<evidence type="ECO:0000259" key="1">
    <source>
        <dbReference type="PROSITE" id="PS50177"/>
    </source>
</evidence>
<protein>
    <recommendedName>
        <fullName evidence="1">NTF2 domain-containing protein</fullName>
    </recommendedName>
</protein>
<dbReference type="Gene3D" id="3.40.50.1220">
    <property type="entry name" value="TPP-binding domain"/>
    <property type="match status" value="1"/>
</dbReference>
<dbReference type="Pfam" id="PF13289">
    <property type="entry name" value="SIR2_2"/>
    <property type="match status" value="1"/>
</dbReference>
<feature type="domain" description="NTF2" evidence="1">
    <location>
        <begin position="739"/>
        <end position="886"/>
    </location>
</feature>
<dbReference type="EMBL" id="AMFJ01000534">
    <property type="protein sequence ID" value="EKE27157.1"/>
    <property type="molecule type" value="Genomic_DNA"/>
</dbReference>
<dbReference type="InterPro" id="IPR029035">
    <property type="entry name" value="DHS-like_NAD/FAD-binding_dom"/>
</dbReference>
<reference evidence="2" key="1">
    <citation type="journal article" date="2012" name="Science">
        <title>Fermentation, hydrogen, and sulfur metabolism in multiple uncultivated bacterial phyla.</title>
        <authorList>
            <person name="Wrighton K.C."/>
            <person name="Thomas B.C."/>
            <person name="Sharon I."/>
            <person name="Miller C.S."/>
            <person name="Castelle C.J."/>
            <person name="VerBerkmoes N.C."/>
            <person name="Wilkins M.J."/>
            <person name="Hettich R.L."/>
            <person name="Lipton M.S."/>
            <person name="Williams K.H."/>
            <person name="Long P.E."/>
            <person name="Banfield J.F."/>
        </authorList>
    </citation>
    <scope>NUCLEOTIDE SEQUENCE [LARGE SCALE GENOMIC DNA]</scope>
</reference>
<dbReference type="InterPro" id="IPR018222">
    <property type="entry name" value="Nuclear_transport_factor_2_euk"/>
</dbReference>
<comment type="caution">
    <text evidence="2">The sequence shown here is derived from an EMBL/GenBank/DDBJ whole genome shotgun (WGS) entry which is preliminary data.</text>
</comment>
<name>K2FZ39_9BACT</name>